<gene>
    <name evidence="9" type="ORF">NQ315_011688</name>
</gene>
<comment type="similarity">
    <text evidence="2">Belongs to the CD36 family.</text>
</comment>
<evidence type="ECO:0000313" key="9">
    <source>
        <dbReference type="EMBL" id="KAJ8920038.1"/>
    </source>
</evidence>
<evidence type="ECO:0000256" key="8">
    <source>
        <dbReference type="SAM" id="Phobius"/>
    </source>
</evidence>
<accession>A0AAV8W095</accession>
<evidence type="ECO:0008006" key="11">
    <source>
        <dbReference type="Google" id="ProtNLM"/>
    </source>
</evidence>
<dbReference type="AlphaFoldDB" id="A0AAV8W095"/>
<dbReference type="GO" id="GO:0005886">
    <property type="term" value="C:plasma membrane"/>
    <property type="evidence" value="ECO:0007669"/>
    <property type="project" value="UniProtKB-SubCell"/>
</dbReference>
<reference evidence="9 10" key="1">
    <citation type="journal article" date="2023" name="Insect Mol. Biol.">
        <title>Genome sequencing provides insights into the evolution of gene families encoding plant cell wall-degrading enzymes in longhorned beetles.</title>
        <authorList>
            <person name="Shin N.R."/>
            <person name="Okamura Y."/>
            <person name="Kirsch R."/>
            <person name="Pauchet Y."/>
        </authorList>
    </citation>
    <scope>NUCLEOTIDE SEQUENCE [LARGE SCALE GENOMIC DNA]</scope>
    <source>
        <strain evidence="9">EAD_L_NR</strain>
    </source>
</reference>
<keyword evidence="5 8" id="KW-1133">Transmembrane helix</keyword>
<dbReference type="InterPro" id="IPR002159">
    <property type="entry name" value="CD36_fam"/>
</dbReference>
<evidence type="ECO:0000256" key="5">
    <source>
        <dbReference type="ARBA" id="ARBA00022989"/>
    </source>
</evidence>
<evidence type="ECO:0000256" key="7">
    <source>
        <dbReference type="ARBA" id="ARBA00023180"/>
    </source>
</evidence>
<evidence type="ECO:0000256" key="2">
    <source>
        <dbReference type="ARBA" id="ARBA00010532"/>
    </source>
</evidence>
<comment type="subcellular location">
    <subcellularLocation>
        <location evidence="1">Cell membrane</location>
    </subcellularLocation>
</comment>
<proteinExistence type="inferred from homology"/>
<evidence type="ECO:0000256" key="3">
    <source>
        <dbReference type="ARBA" id="ARBA00022475"/>
    </source>
</evidence>
<keyword evidence="3" id="KW-1003">Cell membrane</keyword>
<dbReference type="GO" id="GO:0005737">
    <property type="term" value="C:cytoplasm"/>
    <property type="evidence" value="ECO:0007669"/>
    <property type="project" value="TreeGrafter"/>
</dbReference>
<evidence type="ECO:0000256" key="1">
    <source>
        <dbReference type="ARBA" id="ARBA00004236"/>
    </source>
</evidence>
<protein>
    <recommendedName>
        <fullName evidence="11">Scavenger receptor class B member 1</fullName>
    </recommendedName>
</protein>
<dbReference type="PANTHER" id="PTHR11923">
    <property type="entry name" value="SCAVENGER RECEPTOR CLASS B TYPE-1 SR-B1"/>
    <property type="match status" value="1"/>
</dbReference>
<organism evidence="9 10">
    <name type="scientific">Exocentrus adspersus</name>
    <dbReference type="NCBI Taxonomy" id="1586481"/>
    <lineage>
        <taxon>Eukaryota</taxon>
        <taxon>Metazoa</taxon>
        <taxon>Ecdysozoa</taxon>
        <taxon>Arthropoda</taxon>
        <taxon>Hexapoda</taxon>
        <taxon>Insecta</taxon>
        <taxon>Pterygota</taxon>
        <taxon>Neoptera</taxon>
        <taxon>Endopterygota</taxon>
        <taxon>Coleoptera</taxon>
        <taxon>Polyphaga</taxon>
        <taxon>Cucujiformia</taxon>
        <taxon>Chrysomeloidea</taxon>
        <taxon>Cerambycidae</taxon>
        <taxon>Lamiinae</taxon>
        <taxon>Acanthocinini</taxon>
        <taxon>Exocentrus</taxon>
    </lineage>
</organism>
<evidence type="ECO:0000313" key="10">
    <source>
        <dbReference type="Proteomes" id="UP001159042"/>
    </source>
</evidence>
<dbReference type="EMBL" id="JANEYG010000015">
    <property type="protein sequence ID" value="KAJ8920038.1"/>
    <property type="molecule type" value="Genomic_DNA"/>
</dbReference>
<dbReference type="Pfam" id="PF01130">
    <property type="entry name" value="CD36"/>
    <property type="match status" value="1"/>
</dbReference>
<comment type="caution">
    <text evidence="9">The sequence shown here is derived from an EMBL/GenBank/DDBJ whole genome shotgun (WGS) entry which is preliminary data.</text>
</comment>
<dbReference type="GO" id="GO:0005044">
    <property type="term" value="F:scavenger receptor activity"/>
    <property type="evidence" value="ECO:0007669"/>
    <property type="project" value="TreeGrafter"/>
</dbReference>
<keyword evidence="4 8" id="KW-0812">Transmembrane</keyword>
<dbReference type="Proteomes" id="UP001159042">
    <property type="component" value="Unassembled WGS sequence"/>
</dbReference>
<keyword evidence="6 8" id="KW-0472">Membrane</keyword>
<evidence type="ECO:0000256" key="4">
    <source>
        <dbReference type="ARBA" id="ARBA00022692"/>
    </source>
</evidence>
<feature type="transmembrane region" description="Helical" evidence="8">
    <location>
        <begin position="22"/>
        <end position="46"/>
    </location>
</feature>
<keyword evidence="10" id="KW-1185">Reference proteome</keyword>
<keyword evidence="7" id="KW-0325">Glycoprotein</keyword>
<sequence length="323" mass="37675">MLYPEYPCLVSRFSKMKNRRRLYSQVCLLLGGITLISIGISIFVFFESIYDYILTDGLKFSPTSKPYKVWRTNDPPLIMDIYLFNWTNADQVGNLSIKPQFQEVGPYRFKEIKEKVNITWHDNNHTISYRHRKLYYFDEESSVRNLSDVISTINVVPLTVSYKARHFGYWTKRMISMGLSAISSLYVTKTAGDILFDGYEEPILSTLSYIPMVNVQDRFGIFYGKNDSIGIDGVFSMSYRNDESFGRLLTWNHRNKSDFYEGHCNAVKGSSGEFYPMNRKRDKLELYSPELCKYAELEYVQDVDIKGVHGYKFTADNIFDNGW</sequence>
<dbReference type="PRINTS" id="PR01609">
    <property type="entry name" value="CD36FAMILY"/>
</dbReference>
<evidence type="ECO:0000256" key="6">
    <source>
        <dbReference type="ARBA" id="ARBA00023136"/>
    </source>
</evidence>
<name>A0AAV8W095_9CUCU</name>
<dbReference type="PANTHER" id="PTHR11923:SF93">
    <property type="entry name" value="GH07959P-RELATED"/>
    <property type="match status" value="1"/>
</dbReference>